<comment type="caution">
    <text evidence="1">The sequence shown here is derived from an EMBL/GenBank/DDBJ whole genome shotgun (WGS) entry which is preliminary data.</text>
</comment>
<gene>
    <name evidence="1" type="ORF">LEA_09663</name>
</gene>
<evidence type="ECO:0000313" key="1">
    <source>
        <dbReference type="EMBL" id="EKC66739.1"/>
    </source>
</evidence>
<accession>K1TGS4</accession>
<feature type="non-terminal residue" evidence="1">
    <location>
        <position position="222"/>
    </location>
</feature>
<feature type="non-terminal residue" evidence="1">
    <location>
        <position position="1"/>
    </location>
</feature>
<name>K1TGS4_9ZZZZ</name>
<organism evidence="1">
    <name type="scientific">human gut metagenome</name>
    <dbReference type="NCBI Taxonomy" id="408170"/>
    <lineage>
        <taxon>unclassified sequences</taxon>
        <taxon>metagenomes</taxon>
        <taxon>organismal metagenomes</taxon>
    </lineage>
</organism>
<proteinExistence type="predicted"/>
<dbReference type="AlphaFoldDB" id="K1TGS4"/>
<dbReference type="EMBL" id="AJWY01006480">
    <property type="protein sequence ID" value="EKC66739.1"/>
    <property type="molecule type" value="Genomic_DNA"/>
</dbReference>
<protein>
    <submittedName>
        <fullName evidence="1">Uncharacterized protein</fullName>
    </submittedName>
</protein>
<reference evidence="1" key="1">
    <citation type="journal article" date="2013" name="Environ. Microbiol.">
        <title>Microbiota from the distal guts of lean and obese adolescents exhibit partial functional redundancy besides clear differences in community structure.</title>
        <authorList>
            <person name="Ferrer M."/>
            <person name="Ruiz A."/>
            <person name="Lanza F."/>
            <person name="Haange S.B."/>
            <person name="Oberbach A."/>
            <person name="Till H."/>
            <person name="Bargiela R."/>
            <person name="Campoy C."/>
            <person name="Segura M.T."/>
            <person name="Richter M."/>
            <person name="von Bergen M."/>
            <person name="Seifert J."/>
            <person name="Suarez A."/>
        </authorList>
    </citation>
    <scope>NUCLEOTIDE SEQUENCE</scope>
</reference>
<sequence length="222" mass="25491">GDKEIISDVGTDLNIQEMEQVNTAEGYDIEVEFLYPGMEYVCIVAVRSLEDVEVYKRVTVRMDDWPSEARVESELFDVLPGTWTISYSYLDYNDMPQEIKDVEVKIEAGVDDKTCKEYRARNMLVLTGYPFQGGEPLYYSPADLMRESSWYSAAPELAYRDYGAKIFFHIGEGDEVTVPSSKSVYLYNWGDWPLLFVGMDYDKYQLAPASFPVEVSSDRRTL</sequence>